<protein>
    <recommendedName>
        <fullName evidence="4">Aminomethyltransferase folate-binding domain-containing protein</fullName>
    </recommendedName>
</protein>
<dbReference type="InterPro" id="IPR027266">
    <property type="entry name" value="TrmE/GcvT-like"/>
</dbReference>
<evidence type="ECO:0008006" key="4">
    <source>
        <dbReference type="Google" id="ProtNLM"/>
    </source>
</evidence>
<evidence type="ECO:0000313" key="3">
    <source>
        <dbReference type="EMBL" id="SVB95017.1"/>
    </source>
</evidence>
<dbReference type="SUPFAM" id="SSF103025">
    <property type="entry name" value="Folate-binding domain"/>
    <property type="match status" value="1"/>
</dbReference>
<proteinExistence type="predicted"/>
<dbReference type="GO" id="GO:0005739">
    <property type="term" value="C:mitochondrion"/>
    <property type="evidence" value="ECO:0007669"/>
    <property type="project" value="TreeGrafter"/>
</dbReference>
<dbReference type="Gene3D" id="3.30.1360.120">
    <property type="entry name" value="Probable tRNA modification gtpase trme, domain 1"/>
    <property type="match status" value="1"/>
</dbReference>
<dbReference type="SUPFAM" id="SSF101790">
    <property type="entry name" value="Aminomethyltransferase beta-barrel domain"/>
    <property type="match status" value="1"/>
</dbReference>
<dbReference type="Pfam" id="PF08669">
    <property type="entry name" value="GCV_T_C"/>
    <property type="match status" value="1"/>
</dbReference>
<dbReference type="Gene3D" id="3.30.70.1400">
    <property type="entry name" value="Aminomethyltransferase beta-barrel domains"/>
    <property type="match status" value="1"/>
</dbReference>
<evidence type="ECO:0000259" key="2">
    <source>
        <dbReference type="Pfam" id="PF08669"/>
    </source>
</evidence>
<dbReference type="PANTHER" id="PTHR43757:SF2">
    <property type="entry name" value="AMINOMETHYLTRANSFERASE, MITOCHONDRIAL"/>
    <property type="match status" value="1"/>
</dbReference>
<name>A0A382I711_9ZZZZ</name>
<dbReference type="PANTHER" id="PTHR43757">
    <property type="entry name" value="AMINOMETHYLTRANSFERASE"/>
    <property type="match status" value="1"/>
</dbReference>
<gene>
    <name evidence="3" type="ORF">METZ01_LOCUS247871</name>
</gene>
<feature type="domain" description="Aminomethyltransferase C-terminal" evidence="2">
    <location>
        <begin position="197"/>
        <end position="275"/>
    </location>
</feature>
<organism evidence="3">
    <name type="scientific">marine metagenome</name>
    <dbReference type="NCBI Taxonomy" id="408172"/>
    <lineage>
        <taxon>unclassified sequences</taxon>
        <taxon>metagenomes</taxon>
        <taxon>ecological metagenomes</taxon>
    </lineage>
</organism>
<feature type="non-terminal residue" evidence="3">
    <location>
        <position position="1"/>
    </location>
</feature>
<dbReference type="PIRSF" id="PIRSF006487">
    <property type="entry name" value="GcvT"/>
    <property type="match status" value="1"/>
</dbReference>
<dbReference type="Pfam" id="PF01571">
    <property type="entry name" value="GCV_T"/>
    <property type="match status" value="1"/>
</dbReference>
<dbReference type="InterPro" id="IPR013977">
    <property type="entry name" value="GcvT_C"/>
</dbReference>
<dbReference type="Gene3D" id="2.40.30.110">
    <property type="entry name" value="Aminomethyltransferase beta-barrel domains"/>
    <property type="match status" value="1"/>
</dbReference>
<dbReference type="InterPro" id="IPR006222">
    <property type="entry name" value="GCVT_N"/>
</dbReference>
<dbReference type="InterPro" id="IPR028896">
    <property type="entry name" value="GcvT/YgfZ/DmdA"/>
</dbReference>
<dbReference type="EMBL" id="UINC01065397">
    <property type="protein sequence ID" value="SVB95017.1"/>
    <property type="molecule type" value="Genomic_DNA"/>
</dbReference>
<accession>A0A382I711</accession>
<dbReference type="AlphaFoldDB" id="A0A382I711"/>
<dbReference type="InterPro" id="IPR029043">
    <property type="entry name" value="GcvT/YgfZ_C"/>
</dbReference>
<evidence type="ECO:0000259" key="1">
    <source>
        <dbReference type="Pfam" id="PF01571"/>
    </source>
</evidence>
<feature type="domain" description="GCVT N-terminal" evidence="1">
    <location>
        <begin position="2"/>
        <end position="176"/>
    </location>
</feature>
<reference evidence="3" key="1">
    <citation type="submission" date="2018-05" db="EMBL/GenBank/DDBJ databases">
        <authorList>
            <person name="Lanie J.A."/>
            <person name="Ng W.-L."/>
            <person name="Kazmierczak K.M."/>
            <person name="Andrzejewski T.M."/>
            <person name="Davidsen T.M."/>
            <person name="Wayne K.J."/>
            <person name="Tettelin H."/>
            <person name="Glass J.I."/>
            <person name="Rusch D."/>
            <person name="Podicherti R."/>
            <person name="Tsui H.-C.T."/>
            <person name="Winkler M.E."/>
        </authorList>
    </citation>
    <scope>NUCLEOTIDE SEQUENCE</scope>
</reference>
<sequence length="283" mass="31807">GGKLIGDFTLTKLDDEGFLLIGSGIAEEYHLRWFSEHLEQDMDVQLIPQSNTMLGLAVAGPKSRELMQKVTGLDFSTKVFKFMSMKQVPVGLVDCLVGRVSYTGDLGYEIWMEAYNQRTVFECLLREGEEFGIGLFGIRALNSLRLEKNYGSWVREFRPIYSPLEAGLGPFVAYEKEADFIGKKEALKERDEGGKLRLRTFVVDARDADVIGDEPIWFESEVKGWVTSGGYAHASGVSVAMGYVPKEIADEEKGWEIEILDERRASKLQKQPIFDPDGLIMRG</sequence>